<proteinExistence type="predicted"/>
<evidence type="ECO:0000256" key="8">
    <source>
        <dbReference type="ARBA" id="ARBA00023242"/>
    </source>
</evidence>
<dbReference type="InterPro" id="IPR000536">
    <property type="entry name" value="Nucl_hrmn_rcpt_lig-bd"/>
</dbReference>
<gene>
    <name evidence="11" type="ORF">PMAYCL1PPCAC_17392</name>
</gene>
<evidence type="ECO:0000256" key="6">
    <source>
        <dbReference type="ARBA" id="ARBA00023163"/>
    </source>
</evidence>
<protein>
    <recommendedName>
        <fullName evidence="13">Nuclear receptor</fullName>
    </recommendedName>
</protein>
<dbReference type="InterPro" id="IPR001628">
    <property type="entry name" value="Znf_hrmn_rcpt"/>
</dbReference>
<evidence type="ECO:0000313" key="12">
    <source>
        <dbReference type="Proteomes" id="UP001328107"/>
    </source>
</evidence>
<evidence type="ECO:0000256" key="3">
    <source>
        <dbReference type="ARBA" id="ARBA00022833"/>
    </source>
</evidence>
<evidence type="ECO:0000256" key="4">
    <source>
        <dbReference type="ARBA" id="ARBA00023015"/>
    </source>
</evidence>
<dbReference type="AlphaFoldDB" id="A0AAN5CMP8"/>
<reference evidence="12" key="1">
    <citation type="submission" date="2022-10" db="EMBL/GenBank/DDBJ databases">
        <title>Genome assembly of Pristionchus species.</title>
        <authorList>
            <person name="Yoshida K."/>
            <person name="Sommer R.J."/>
        </authorList>
    </citation>
    <scope>NUCLEOTIDE SEQUENCE [LARGE SCALE GENOMIC DNA]</scope>
    <source>
        <strain evidence="12">RS5460</strain>
    </source>
</reference>
<keyword evidence="2" id="KW-0863">Zinc-finger</keyword>
<evidence type="ECO:0000313" key="11">
    <source>
        <dbReference type="EMBL" id="GMR47197.1"/>
    </source>
</evidence>
<comment type="caution">
    <text evidence="11">The sequence shown here is derived from an EMBL/GenBank/DDBJ whole genome shotgun (WGS) entry which is preliminary data.</text>
</comment>
<dbReference type="Gene3D" id="1.10.565.10">
    <property type="entry name" value="Retinoid X Receptor"/>
    <property type="match status" value="1"/>
</dbReference>
<accession>A0AAN5CMP8</accession>
<name>A0AAN5CMP8_9BILA</name>
<dbReference type="PANTHER" id="PTHR46011">
    <property type="entry name" value="NUCLEAR HORMONE RECEPTOR FAMILY MEMBER NHR-86-RELATED"/>
    <property type="match status" value="1"/>
</dbReference>
<dbReference type="InterPro" id="IPR013088">
    <property type="entry name" value="Znf_NHR/GATA"/>
</dbReference>
<keyword evidence="7" id="KW-0675">Receptor</keyword>
<dbReference type="EMBL" id="BTRK01000004">
    <property type="protein sequence ID" value="GMR47197.1"/>
    <property type="molecule type" value="Genomic_DNA"/>
</dbReference>
<dbReference type="GO" id="GO:0043565">
    <property type="term" value="F:sequence-specific DNA binding"/>
    <property type="evidence" value="ECO:0007669"/>
    <property type="project" value="InterPro"/>
</dbReference>
<keyword evidence="5" id="KW-0238">DNA-binding</keyword>
<dbReference type="SMART" id="SM00430">
    <property type="entry name" value="HOLI"/>
    <property type="match status" value="1"/>
</dbReference>
<evidence type="ECO:0000259" key="9">
    <source>
        <dbReference type="PROSITE" id="PS51030"/>
    </source>
</evidence>
<dbReference type="Proteomes" id="UP001328107">
    <property type="component" value="Unassembled WGS sequence"/>
</dbReference>
<dbReference type="GO" id="GO:0005634">
    <property type="term" value="C:nucleus"/>
    <property type="evidence" value="ECO:0007669"/>
    <property type="project" value="TreeGrafter"/>
</dbReference>
<feature type="domain" description="NR LBD" evidence="10">
    <location>
        <begin position="109"/>
        <end position="367"/>
    </location>
</feature>
<dbReference type="Pfam" id="PF00105">
    <property type="entry name" value="zf-C4"/>
    <property type="match status" value="1"/>
</dbReference>
<dbReference type="SUPFAM" id="SSF48508">
    <property type="entry name" value="Nuclear receptor ligand-binding domain"/>
    <property type="match status" value="1"/>
</dbReference>
<feature type="domain" description="Nuclear receptor" evidence="9">
    <location>
        <begin position="1"/>
        <end position="76"/>
    </location>
</feature>
<evidence type="ECO:0000256" key="5">
    <source>
        <dbReference type="ARBA" id="ARBA00023125"/>
    </source>
</evidence>
<dbReference type="InterPro" id="IPR035500">
    <property type="entry name" value="NHR-like_dom_sf"/>
</dbReference>
<dbReference type="SMART" id="SM00399">
    <property type="entry name" value="ZnF_C4"/>
    <property type="match status" value="1"/>
</dbReference>
<dbReference type="GO" id="GO:0003700">
    <property type="term" value="F:DNA-binding transcription factor activity"/>
    <property type="evidence" value="ECO:0007669"/>
    <property type="project" value="InterPro"/>
</dbReference>
<dbReference type="SUPFAM" id="SSF57716">
    <property type="entry name" value="Glucocorticoid receptor-like (DNA-binding domain)"/>
    <property type="match status" value="1"/>
</dbReference>
<dbReference type="Pfam" id="PF00104">
    <property type="entry name" value="Hormone_recep"/>
    <property type="match status" value="1"/>
</dbReference>
<keyword evidence="3" id="KW-0862">Zinc</keyword>
<dbReference type="PANTHER" id="PTHR46011:SF6">
    <property type="entry name" value="HIGH ZINC ACTIVATED NUCLEAR RECEPTOR PROTEIN"/>
    <property type="match status" value="1"/>
</dbReference>
<evidence type="ECO:0000259" key="10">
    <source>
        <dbReference type="PROSITE" id="PS51843"/>
    </source>
</evidence>
<evidence type="ECO:0000256" key="7">
    <source>
        <dbReference type="ARBA" id="ARBA00023170"/>
    </source>
</evidence>
<keyword evidence="4" id="KW-0805">Transcription regulation</keyword>
<evidence type="ECO:0000256" key="1">
    <source>
        <dbReference type="ARBA" id="ARBA00022723"/>
    </source>
</evidence>
<keyword evidence="1" id="KW-0479">Metal-binding</keyword>
<sequence length="367" mass="42797">MQCLICLTEINNSRLGVNSCRACAAFYKRAEGQLDQLKCKSRTNRCREKNPKTSCRKCRLVRFKEVLDRAAESAPVIELKSSECEEDPLDKQSSFIDHTSFYESEPSNSETPLLDKIRKGYSYMCVIRRCGELVFKINYDGEEVQSDNLVLTPADYSTMIPIVDIQRNAIIECMNFAFDEYRNLEFRKKDDIVRIGLVMIDILESTYRACHHFPDDLEIRLNGYTTYIRSSSLESFIDTCPENIDKVQVHSEFKQTLRQLSSIARHQFEIVKPTDVEFVALFGLALWKDENVKHDEHLLSIATRIRSEIMRELHVYYARKGTVDYASRLGSIFCILMNCEDCATRFYEDFQFYRLLNLFDNTFCVKE</sequence>
<keyword evidence="12" id="KW-1185">Reference proteome</keyword>
<evidence type="ECO:0000256" key="2">
    <source>
        <dbReference type="ARBA" id="ARBA00022771"/>
    </source>
</evidence>
<dbReference type="Gene3D" id="3.30.50.10">
    <property type="entry name" value="Erythroid Transcription Factor GATA-1, subunit A"/>
    <property type="match status" value="1"/>
</dbReference>
<dbReference type="PROSITE" id="PS51843">
    <property type="entry name" value="NR_LBD"/>
    <property type="match status" value="1"/>
</dbReference>
<dbReference type="PROSITE" id="PS51030">
    <property type="entry name" value="NUCLEAR_REC_DBD_2"/>
    <property type="match status" value="1"/>
</dbReference>
<keyword evidence="8" id="KW-0539">Nucleus</keyword>
<dbReference type="GO" id="GO:0008270">
    <property type="term" value="F:zinc ion binding"/>
    <property type="evidence" value="ECO:0007669"/>
    <property type="project" value="UniProtKB-KW"/>
</dbReference>
<organism evidence="11 12">
    <name type="scientific">Pristionchus mayeri</name>
    <dbReference type="NCBI Taxonomy" id="1317129"/>
    <lineage>
        <taxon>Eukaryota</taxon>
        <taxon>Metazoa</taxon>
        <taxon>Ecdysozoa</taxon>
        <taxon>Nematoda</taxon>
        <taxon>Chromadorea</taxon>
        <taxon>Rhabditida</taxon>
        <taxon>Rhabditina</taxon>
        <taxon>Diplogasteromorpha</taxon>
        <taxon>Diplogasteroidea</taxon>
        <taxon>Neodiplogasteridae</taxon>
        <taxon>Pristionchus</taxon>
    </lineage>
</organism>
<evidence type="ECO:0008006" key="13">
    <source>
        <dbReference type="Google" id="ProtNLM"/>
    </source>
</evidence>
<keyword evidence="6" id="KW-0804">Transcription</keyword>